<gene>
    <name evidence="1" type="ORF">B7463_g6403</name>
</gene>
<protein>
    <submittedName>
        <fullName evidence="1">Uncharacterized protein</fullName>
    </submittedName>
</protein>
<evidence type="ECO:0000313" key="2">
    <source>
        <dbReference type="Proteomes" id="UP000258309"/>
    </source>
</evidence>
<keyword evidence="2" id="KW-1185">Reference proteome</keyword>
<name>A0A3E2H974_SCYLI</name>
<reference evidence="1 2" key="1">
    <citation type="submission" date="2018-05" db="EMBL/GenBank/DDBJ databases">
        <title>Draft genome sequence of Scytalidium lignicola DSM 105466, a ubiquitous saprotrophic fungus.</title>
        <authorList>
            <person name="Buettner E."/>
            <person name="Gebauer A.M."/>
            <person name="Hofrichter M."/>
            <person name="Liers C."/>
            <person name="Kellner H."/>
        </authorList>
    </citation>
    <scope>NUCLEOTIDE SEQUENCE [LARGE SCALE GENOMIC DNA]</scope>
    <source>
        <strain evidence="1 2">DSM 105466</strain>
    </source>
</reference>
<accession>A0A3E2H974</accession>
<comment type="caution">
    <text evidence="1">The sequence shown here is derived from an EMBL/GenBank/DDBJ whole genome shotgun (WGS) entry which is preliminary data.</text>
</comment>
<evidence type="ECO:0000313" key="1">
    <source>
        <dbReference type="EMBL" id="RFU29928.1"/>
    </source>
</evidence>
<dbReference type="STRING" id="5539.A0A3E2H974"/>
<feature type="non-terminal residue" evidence="1">
    <location>
        <position position="1"/>
    </location>
</feature>
<feature type="non-terminal residue" evidence="1">
    <location>
        <position position="152"/>
    </location>
</feature>
<dbReference type="EMBL" id="NCSJ02000113">
    <property type="protein sequence ID" value="RFU29928.1"/>
    <property type="molecule type" value="Genomic_DNA"/>
</dbReference>
<dbReference type="Proteomes" id="UP000258309">
    <property type="component" value="Unassembled WGS sequence"/>
</dbReference>
<sequence>MQSRPLYDPSPAEANIDKIMSATFTQTHYQHRLSDHVMGMLQMAIKTGKITKTKADVFETVFIRGAKPRKHRTHEGHAFLAPDGTAMVMFGVRYGGGENIAAGAWDLDNVGSHSNYHNWLNDLLYGSRGGRNVAVKEEVEEDEDEDTDETLT</sequence>
<dbReference type="OrthoDB" id="10478251at2759"/>
<dbReference type="AlphaFoldDB" id="A0A3E2H974"/>
<proteinExistence type="predicted"/>
<organism evidence="1 2">
    <name type="scientific">Scytalidium lignicola</name>
    <name type="common">Hyphomycete</name>
    <dbReference type="NCBI Taxonomy" id="5539"/>
    <lineage>
        <taxon>Eukaryota</taxon>
        <taxon>Fungi</taxon>
        <taxon>Dikarya</taxon>
        <taxon>Ascomycota</taxon>
        <taxon>Pezizomycotina</taxon>
        <taxon>Leotiomycetes</taxon>
        <taxon>Leotiomycetes incertae sedis</taxon>
        <taxon>Scytalidium</taxon>
    </lineage>
</organism>